<dbReference type="InterPro" id="IPR018303">
    <property type="entry name" value="ATPase_P-typ_P_site"/>
</dbReference>
<dbReference type="Gene3D" id="3.40.1110.10">
    <property type="entry name" value="Calcium-transporting ATPase, cytoplasmic domain N"/>
    <property type="match status" value="1"/>
</dbReference>
<feature type="transmembrane region" description="Helical" evidence="15">
    <location>
        <begin position="446"/>
        <end position="466"/>
    </location>
</feature>
<dbReference type="InterPro" id="IPR023298">
    <property type="entry name" value="ATPase_P-typ_TM_dom_sf"/>
</dbReference>
<dbReference type="EC" id="3.6.3.4" evidence="17"/>
<evidence type="ECO:0000256" key="2">
    <source>
        <dbReference type="ARBA" id="ARBA00006024"/>
    </source>
</evidence>
<evidence type="ECO:0000256" key="5">
    <source>
        <dbReference type="ARBA" id="ARBA00022553"/>
    </source>
</evidence>
<feature type="transmembrane region" description="Helical" evidence="15">
    <location>
        <begin position="205"/>
        <end position="223"/>
    </location>
</feature>
<dbReference type="Pfam" id="PF12156">
    <property type="entry name" value="ATPase-cat_bd"/>
    <property type="match status" value="1"/>
</dbReference>
<keyword evidence="13" id="KW-0406">Ion transport</keyword>
<dbReference type="PROSITE" id="PS00154">
    <property type="entry name" value="ATPASE_E1_E2"/>
    <property type="match status" value="1"/>
</dbReference>
<dbReference type="InterPro" id="IPR059000">
    <property type="entry name" value="ATPase_P-type_domA"/>
</dbReference>
<sequence>MSDACYHCGLPVTNGNRVTTKIKDIQQDFCCTGCASVCQTIHDSGLSAFYDQQTTSLLPAVDLEYPLEYYDAAVFQQPFLEASDKHTKTVTLISDTIHCAACVWLIERAINILDGIVWVRVNLTDKRIRVRWMENEINLSVIMQKLADLGYAAMPYEQNIAEIEQQRKNKAMLYRIGFAGFTMMNLLWISVAMYTGASGGKYYQFFQWLGFALATPTLFYAGYPFLKNAYLGVKNRFMNMDVPISIGALVTYFYSVYVLLGFSTKGEVYFDTVVNFIFVILIGRYLEASSKKSALSASTSLQQLQPKIALVKSGSERVIKPIGVIAIGDIVLVKPGERIAIDGIVRSGNTQVDESLLSGESLPIDKGVGDSIFAGTINANGSLEVEVTQLSKRSALSQIVDLVENTRASKSRIVCTIDKIIPYFVWITLLLASITFIYWSQQDFDLALLSATSVLIITCPCAFGLATPMSIAVASGAAAKRNILIKNGDALEVLSKVKHVVFDKTGTLTLGAPRVDGVVSNIDKHAMLSIMSAIERHSEHPLAKAIIDYTSQSGAKKSVGEDNLVASEFEMSPGLGVSAIVGNKRYWVGSLSYLKTHKHAEFAEQASVLEHQGHTCIWCADEQGILGFASLSDRIKEDAQSIVEQLKQMGKTITMLSGDSMQVAQSVANQIGIDQVIAQVLPGDKAQHVKNLQQEGLVLMVGDGINDAPALTQADVSIAIGSGADVSVASADVVILKKLLTPIVEAIALSKRTQATIKQNIVFALFYNALMVPLAMMAKVTPLFAAIVMPISSIIVIANAARLRKNQE</sequence>
<dbReference type="InterPro" id="IPR006121">
    <property type="entry name" value="HMA_dom"/>
</dbReference>
<dbReference type="InterPro" id="IPR036412">
    <property type="entry name" value="HAD-like_sf"/>
</dbReference>
<evidence type="ECO:0000256" key="10">
    <source>
        <dbReference type="ARBA" id="ARBA00022842"/>
    </source>
</evidence>
<keyword evidence="11" id="KW-1278">Translocase</keyword>
<dbReference type="AlphaFoldDB" id="A0A1W1DD44"/>
<evidence type="ECO:0000256" key="4">
    <source>
        <dbReference type="ARBA" id="ARBA00022475"/>
    </source>
</evidence>
<feature type="transmembrane region" description="Helical" evidence="15">
    <location>
        <begin position="760"/>
        <end position="777"/>
    </location>
</feature>
<keyword evidence="5" id="KW-0597">Phosphoprotein</keyword>
<name>A0A1W1DD44_9ZZZZ</name>
<dbReference type="InterPro" id="IPR023299">
    <property type="entry name" value="ATPase_P-typ_cyto_dom_N"/>
</dbReference>
<dbReference type="NCBIfam" id="TIGR01525">
    <property type="entry name" value="ATPase-IB_hvy"/>
    <property type="match status" value="1"/>
</dbReference>
<dbReference type="EMBL" id="FPHW01000052">
    <property type="protein sequence ID" value="SFV83636.1"/>
    <property type="molecule type" value="Genomic_DNA"/>
</dbReference>
<dbReference type="FunFam" id="2.70.150.10:FF:000002">
    <property type="entry name" value="Copper-transporting ATPase 1, putative"/>
    <property type="match status" value="1"/>
</dbReference>
<dbReference type="SFLD" id="SFLDS00003">
    <property type="entry name" value="Haloacid_Dehalogenase"/>
    <property type="match status" value="1"/>
</dbReference>
<accession>A0A1W1DD44</accession>
<dbReference type="PROSITE" id="PS01047">
    <property type="entry name" value="HMA_1"/>
    <property type="match status" value="1"/>
</dbReference>
<dbReference type="SFLD" id="SFLDF00027">
    <property type="entry name" value="p-type_atpase"/>
    <property type="match status" value="1"/>
</dbReference>
<dbReference type="SUPFAM" id="SSF56784">
    <property type="entry name" value="HAD-like"/>
    <property type="match status" value="1"/>
</dbReference>
<dbReference type="InterPro" id="IPR008250">
    <property type="entry name" value="ATPase_P-typ_transduc_dom_A_sf"/>
</dbReference>
<gene>
    <name evidence="17" type="ORF">MNB_SUP05-11-780</name>
    <name evidence="18" type="ORF">MNB_SUP05-7-1006</name>
</gene>
<evidence type="ECO:0000256" key="1">
    <source>
        <dbReference type="ARBA" id="ARBA00004651"/>
    </source>
</evidence>
<evidence type="ECO:0000256" key="7">
    <source>
        <dbReference type="ARBA" id="ARBA00022723"/>
    </source>
</evidence>
<evidence type="ECO:0000256" key="14">
    <source>
        <dbReference type="ARBA" id="ARBA00023136"/>
    </source>
</evidence>
<dbReference type="Gene3D" id="2.70.150.10">
    <property type="entry name" value="Calcium-transporting ATPase, cytoplasmic transduction domain A"/>
    <property type="match status" value="1"/>
</dbReference>
<evidence type="ECO:0000313" key="17">
    <source>
        <dbReference type="EMBL" id="SFV79078.1"/>
    </source>
</evidence>
<evidence type="ECO:0000256" key="6">
    <source>
        <dbReference type="ARBA" id="ARBA00022692"/>
    </source>
</evidence>
<evidence type="ECO:0000256" key="13">
    <source>
        <dbReference type="ARBA" id="ARBA00023065"/>
    </source>
</evidence>
<dbReference type="PANTHER" id="PTHR43520">
    <property type="entry name" value="ATP7, ISOFORM B"/>
    <property type="match status" value="1"/>
</dbReference>
<evidence type="ECO:0000256" key="11">
    <source>
        <dbReference type="ARBA" id="ARBA00022967"/>
    </source>
</evidence>
<dbReference type="InterPro" id="IPR023214">
    <property type="entry name" value="HAD_sf"/>
</dbReference>
<dbReference type="GO" id="GO:0005886">
    <property type="term" value="C:plasma membrane"/>
    <property type="evidence" value="ECO:0007669"/>
    <property type="project" value="UniProtKB-SubCell"/>
</dbReference>
<keyword evidence="9" id="KW-0067">ATP-binding</keyword>
<comment type="subcellular location">
    <subcellularLocation>
        <location evidence="1">Cell membrane</location>
        <topology evidence="1">Multi-pass membrane protein</topology>
    </subcellularLocation>
</comment>
<dbReference type="InterPro" id="IPR017969">
    <property type="entry name" value="Heavy-metal-associated_CS"/>
</dbReference>
<dbReference type="GO" id="GO:0016887">
    <property type="term" value="F:ATP hydrolysis activity"/>
    <property type="evidence" value="ECO:0007669"/>
    <property type="project" value="InterPro"/>
</dbReference>
<feature type="transmembrane region" description="Helical" evidence="15">
    <location>
        <begin position="783"/>
        <end position="801"/>
    </location>
</feature>
<dbReference type="PANTHER" id="PTHR43520:SF5">
    <property type="entry name" value="CATION-TRANSPORTING P-TYPE ATPASE-RELATED"/>
    <property type="match status" value="1"/>
</dbReference>
<dbReference type="Gene3D" id="3.40.50.1000">
    <property type="entry name" value="HAD superfamily/HAD-like"/>
    <property type="match status" value="1"/>
</dbReference>
<dbReference type="Pfam" id="PF00122">
    <property type="entry name" value="E1-E2_ATPase"/>
    <property type="match status" value="1"/>
</dbReference>
<dbReference type="Pfam" id="PF00702">
    <property type="entry name" value="Hydrolase"/>
    <property type="match status" value="1"/>
</dbReference>
<keyword evidence="8" id="KW-0547">Nucleotide-binding</keyword>
<dbReference type="PRINTS" id="PR00943">
    <property type="entry name" value="CUATPASE"/>
</dbReference>
<keyword evidence="14 15" id="KW-0472">Membrane</keyword>
<evidence type="ECO:0000256" key="3">
    <source>
        <dbReference type="ARBA" id="ARBA00022448"/>
    </source>
</evidence>
<dbReference type="GO" id="GO:0055070">
    <property type="term" value="P:copper ion homeostasis"/>
    <property type="evidence" value="ECO:0007669"/>
    <property type="project" value="TreeGrafter"/>
</dbReference>
<keyword evidence="6 15" id="KW-0812">Transmembrane</keyword>
<comment type="similarity">
    <text evidence="2">Belongs to the cation transport ATPase (P-type) (TC 3.A.3) family. Type IB subfamily.</text>
</comment>
<dbReference type="SFLD" id="SFLDG00002">
    <property type="entry name" value="C1.7:_P-type_atpase_like"/>
    <property type="match status" value="1"/>
</dbReference>
<keyword evidence="4" id="KW-1003">Cell membrane</keyword>
<dbReference type="InterPro" id="IPR044492">
    <property type="entry name" value="P_typ_ATPase_HD_dom"/>
</dbReference>
<protein>
    <submittedName>
        <fullName evidence="17">Type cbb3 cytochrome oxidase biogenesis protein CcoI Copper-translocating P-type ATPase</fullName>
        <ecNumber evidence="17">3.6.3.4</ecNumber>
    </submittedName>
</protein>
<proteinExistence type="inferred from homology"/>
<evidence type="ECO:0000256" key="9">
    <source>
        <dbReference type="ARBA" id="ARBA00022840"/>
    </source>
</evidence>
<dbReference type="GO" id="GO:0043682">
    <property type="term" value="F:P-type divalent copper transporter activity"/>
    <property type="evidence" value="ECO:0007669"/>
    <property type="project" value="TreeGrafter"/>
</dbReference>
<evidence type="ECO:0000256" key="8">
    <source>
        <dbReference type="ARBA" id="ARBA00022741"/>
    </source>
</evidence>
<keyword evidence="7" id="KW-0479">Metal-binding</keyword>
<reference evidence="17" key="1">
    <citation type="submission" date="2016-10" db="EMBL/GenBank/DDBJ databases">
        <authorList>
            <person name="de Groot N.N."/>
        </authorList>
    </citation>
    <scope>NUCLEOTIDE SEQUENCE</scope>
</reference>
<dbReference type="InterPro" id="IPR027256">
    <property type="entry name" value="P-typ_ATPase_IB"/>
</dbReference>
<dbReference type="CDD" id="cd00371">
    <property type="entry name" value="HMA"/>
    <property type="match status" value="1"/>
</dbReference>
<dbReference type="InterPro" id="IPR036163">
    <property type="entry name" value="HMA_dom_sf"/>
</dbReference>
<feature type="transmembrane region" description="Helical" evidence="15">
    <location>
        <begin position="420"/>
        <end position="440"/>
    </location>
</feature>
<keyword evidence="3" id="KW-0813">Transport</keyword>
<dbReference type="InterPro" id="IPR001757">
    <property type="entry name" value="P_typ_ATPase"/>
</dbReference>
<feature type="transmembrane region" description="Helical" evidence="15">
    <location>
        <begin position="172"/>
        <end position="193"/>
    </location>
</feature>
<organism evidence="17">
    <name type="scientific">hydrothermal vent metagenome</name>
    <dbReference type="NCBI Taxonomy" id="652676"/>
    <lineage>
        <taxon>unclassified sequences</taxon>
        <taxon>metagenomes</taxon>
        <taxon>ecological metagenomes</taxon>
    </lineage>
</organism>
<dbReference type="NCBIfam" id="TIGR01511">
    <property type="entry name" value="ATPase-IB1_Cu"/>
    <property type="match status" value="1"/>
</dbReference>
<keyword evidence="10" id="KW-0460">Magnesium</keyword>
<evidence type="ECO:0000259" key="16">
    <source>
        <dbReference type="PROSITE" id="PS50846"/>
    </source>
</evidence>
<dbReference type="PROSITE" id="PS50846">
    <property type="entry name" value="HMA_2"/>
    <property type="match status" value="1"/>
</dbReference>
<keyword evidence="17" id="KW-0378">Hydrolase</keyword>
<dbReference type="SUPFAM" id="SSF81653">
    <property type="entry name" value="Calcium ATPase, transduction domain A"/>
    <property type="match status" value="1"/>
</dbReference>
<evidence type="ECO:0000313" key="18">
    <source>
        <dbReference type="EMBL" id="SFV83636.1"/>
    </source>
</evidence>
<dbReference type="SUPFAM" id="SSF55008">
    <property type="entry name" value="HMA, heavy metal-associated domain"/>
    <property type="match status" value="1"/>
</dbReference>
<dbReference type="InterPro" id="IPR021993">
    <property type="entry name" value="ATPase-cat-bd"/>
</dbReference>
<evidence type="ECO:0000256" key="12">
    <source>
        <dbReference type="ARBA" id="ARBA00022989"/>
    </source>
</evidence>
<feature type="transmembrane region" description="Helical" evidence="15">
    <location>
        <begin position="268"/>
        <end position="286"/>
    </location>
</feature>
<dbReference type="SUPFAM" id="SSF81665">
    <property type="entry name" value="Calcium ATPase, transmembrane domain M"/>
    <property type="match status" value="1"/>
</dbReference>
<evidence type="ECO:0000256" key="15">
    <source>
        <dbReference type="SAM" id="Phobius"/>
    </source>
</evidence>
<keyword evidence="12 15" id="KW-1133">Transmembrane helix</keyword>
<dbReference type="GO" id="GO:0005507">
    <property type="term" value="F:copper ion binding"/>
    <property type="evidence" value="ECO:0007669"/>
    <property type="project" value="TreeGrafter"/>
</dbReference>
<dbReference type="Gene3D" id="3.30.70.100">
    <property type="match status" value="1"/>
</dbReference>
<feature type="transmembrane region" description="Helical" evidence="15">
    <location>
        <begin position="244"/>
        <end position="262"/>
    </location>
</feature>
<dbReference type="NCBIfam" id="TIGR01494">
    <property type="entry name" value="ATPase_P-type"/>
    <property type="match status" value="1"/>
</dbReference>
<dbReference type="Pfam" id="PF00403">
    <property type="entry name" value="HMA"/>
    <property type="match status" value="1"/>
</dbReference>
<dbReference type="PRINTS" id="PR00119">
    <property type="entry name" value="CATATPASE"/>
</dbReference>
<dbReference type="GO" id="GO:0005524">
    <property type="term" value="F:ATP binding"/>
    <property type="evidence" value="ECO:0007669"/>
    <property type="project" value="UniProtKB-KW"/>
</dbReference>
<dbReference type="EMBL" id="FPHS01000109">
    <property type="protein sequence ID" value="SFV79078.1"/>
    <property type="molecule type" value="Genomic_DNA"/>
</dbReference>
<feature type="domain" description="HMA" evidence="16">
    <location>
        <begin position="88"/>
        <end position="154"/>
    </location>
</feature>